<keyword evidence="1" id="KW-0547">Nucleotide-binding</keyword>
<proteinExistence type="predicted"/>
<feature type="non-terminal residue" evidence="1">
    <location>
        <position position="1"/>
    </location>
</feature>
<gene>
    <name evidence="1" type="ORF">ACFQZ8_32790</name>
</gene>
<name>A0ABW3AD95_9ACTN</name>
<comment type="caution">
    <text evidence="1">The sequence shown here is derived from an EMBL/GenBank/DDBJ whole genome shotgun (WGS) entry which is preliminary data.</text>
</comment>
<organism evidence="1 2">
    <name type="scientific">Micromonospora azadirachtae</name>
    <dbReference type="NCBI Taxonomy" id="1970735"/>
    <lineage>
        <taxon>Bacteria</taxon>
        <taxon>Bacillati</taxon>
        <taxon>Actinomycetota</taxon>
        <taxon>Actinomycetes</taxon>
        <taxon>Micromonosporales</taxon>
        <taxon>Micromonosporaceae</taxon>
        <taxon>Micromonospora</taxon>
    </lineage>
</organism>
<evidence type="ECO:0000313" key="1">
    <source>
        <dbReference type="EMBL" id="MFD0788720.1"/>
    </source>
</evidence>
<sequence>YANRPALARASVLPDPGRHGRRTAELAVRLAPYPAVSSGHPLSVRVRMDALHFFDERGDRIDVGWR</sequence>
<dbReference type="EMBL" id="JBHTHM010003032">
    <property type="protein sequence ID" value="MFD0788720.1"/>
    <property type="molecule type" value="Genomic_DNA"/>
</dbReference>
<keyword evidence="1" id="KW-0067">ATP-binding</keyword>
<reference evidence="2" key="1">
    <citation type="journal article" date="2019" name="Int. J. Syst. Evol. Microbiol.">
        <title>The Global Catalogue of Microorganisms (GCM) 10K type strain sequencing project: providing services to taxonomists for standard genome sequencing and annotation.</title>
        <authorList>
            <consortium name="The Broad Institute Genomics Platform"/>
            <consortium name="The Broad Institute Genome Sequencing Center for Infectious Disease"/>
            <person name="Wu L."/>
            <person name="Ma J."/>
        </authorList>
    </citation>
    <scope>NUCLEOTIDE SEQUENCE [LARGE SCALE GENOMIC DNA]</scope>
    <source>
        <strain evidence="2">JCM 32148</strain>
    </source>
</reference>
<dbReference type="Proteomes" id="UP001597053">
    <property type="component" value="Unassembled WGS sequence"/>
</dbReference>
<evidence type="ECO:0000313" key="2">
    <source>
        <dbReference type="Proteomes" id="UP001597053"/>
    </source>
</evidence>
<dbReference type="GO" id="GO:0005524">
    <property type="term" value="F:ATP binding"/>
    <property type="evidence" value="ECO:0007669"/>
    <property type="project" value="UniProtKB-KW"/>
</dbReference>
<keyword evidence="2" id="KW-1185">Reference proteome</keyword>
<protein>
    <submittedName>
        <fullName evidence="1">ABC transporter ATP-binding protein</fullName>
    </submittedName>
</protein>
<accession>A0ABW3AD95</accession>